<dbReference type="InterPro" id="IPR023393">
    <property type="entry name" value="START-like_dom_sf"/>
</dbReference>
<dbReference type="RefSeq" id="WP_154075473.1">
    <property type="nucleotide sequence ID" value="NZ_CP045929.1"/>
</dbReference>
<accession>A0A5Q3Q4W6</accession>
<evidence type="ECO:0000313" key="1">
    <source>
        <dbReference type="EMBL" id="QGK68870.1"/>
    </source>
</evidence>
<protein>
    <submittedName>
        <fullName evidence="1">SRPBCC family protein</fullName>
    </submittedName>
</protein>
<dbReference type="InterPro" id="IPR019587">
    <property type="entry name" value="Polyketide_cyclase/dehydratase"/>
</dbReference>
<dbReference type="Pfam" id="PF10604">
    <property type="entry name" value="Polyketide_cyc2"/>
    <property type="match status" value="1"/>
</dbReference>
<sequence length="154" mass="16930">MGRTVEARCAVPVAASGETVWQRATDWASQGEWMLGTEVFVVDGHGGLGATLAAFTGAGSVGVLDTMRIVRFEPPHRCRVEHTGNVVRGEGGFEVVREGPHSARFVWWEALRLPTALAWGWPLARPAFLWGLRRSLETFARLCREREGSAGERD</sequence>
<dbReference type="KEGG" id="sace:GIY23_04320"/>
<organism evidence="1 2">
    <name type="scientific">Allosaccharopolyspora coralli</name>
    <dbReference type="NCBI Taxonomy" id="2665642"/>
    <lineage>
        <taxon>Bacteria</taxon>
        <taxon>Bacillati</taxon>
        <taxon>Actinomycetota</taxon>
        <taxon>Actinomycetes</taxon>
        <taxon>Pseudonocardiales</taxon>
        <taxon>Pseudonocardiaceae</taxon>
        <taxon>Allosaccharopolyspora</taxon>
    </lineage>
</organism>
<dbReference type="Gene3D" id="3.30.530.20">
    <property type="match status" value="1"/>
</dbReference>
<proteinExistence type="predicted"/>
<reference evidence="2" key="1">
    <citation type="submission" date="2019-11" db="EMBL/GenBank/DDBJ databases">
        <title>The complete genome sequence of Saccharopolyspora sp. E2A.</title>
        <authorList>
            <person name="Zhang G."/>
        </authorList>
    </citation>
    <scope>NUCLEOTIDE SEQUENCE [LARGE SCALE GENOMIC DNA]</scope>
    <source>
        <strain evidence="2">E2A</strain>
    </source>
</reference>
<dbReference type="EMBL" id="CP045929">
    <property type="protein sequence ID" value="QGK68870.1"/>
    <property type="molecule type" value="Genomic_DNA"/>
</dbReference>
<dbReference type="Proteomes" id="UP000371041">
    <property type="component" value="Chromosome"/>
</dbReference>
<evidence type="ECO:0000313" key="2">
    <source>
        <dbReference type="Proteomes" id="UP000371041"/>
    </source>
</evidence>
<name>A0A5Q3Q4W6_9PSEU</name>
<dbReference type="CDD" id="cd07812">
    <property type="entry name" value="SRPBCC"/>
    <property type="match status" value="1"/>
</dbReference>
<gene>
    <name evidence="1" type="ORF">GIY23_04320</name>
</gene>
<keyword evidence="2" id="KW-1185">Reference proteome</keyword>
<dbReference type="SUPFAM" id="SSF55961">
    <property type="entry name" value="Bet v1-like"/>
    <property type="match status" value="1"/>
</dbReference>
<dbReference type="AlphaFoldDB" id="A0A5Q3Q4W6"/>